<proteinExistence type="predicted"/>
<protein>
    <submittedName>
        <fullName evidence="2">Uncharacterized protein</fullName>
    </submittedName>
</protein>
<evidence type="ECO:0000313" key="3">
    <source>
        <dbReference type="Proteomes" id="UP000265663"/>
    </source>
</evidence>
<sequence>MSSSSPSMSSVHQATVSLLQQKAVHDYRQTMYRDGAGYQIAESRRHSRMVRQVGSSMQTYIDFVLFPRDNITVPPRDLSGKTLHQQPAPRRRMADPVSKVHVTSVKHFSKERPKPVIVQQALESSQTRSAKEASFQASSGSKSPPTPRSTRLLTPEFSDLDGVFFCDCGGAGHAIKHCTGCEKKADL</sequence>
<accession>A0A3M7MIW8</accession>
<feature type="region of interest" description="Disordered" evidence="1">
    <location>
        <begin position="74"/>
        <end position="98"/>
    </location>
</feature>
<dbReference type="EMBL" id="KE747844">
    <property type="protein sequence ID" value="RMZ74372.1"/>
    <property type="molecule type" value="Genomic_DNA"/>
</dbReference>
<evidence type="ECO:0000313" key="2">
    <source>
        <dbReference type="EMBL" id="RMZ74372.1"/>
    </source>
</evidence>
<dbReference type="Proteomes" id="UP000265663">
    <property type="component" value="Unassembled WGS sequence"/>
</dbReference>
<dbReference type="AlphaFoldDB" id="A0A3M7MIW8"/>
<name>A0A3M7MIW8_9PLEO</name>
<organism evidence="2 3">
    <name type="scientific">Pyrenophora seminiperda CCB06</name>
    <dbReference type="NCBI Taxonomy" id="1302712"/>
    <lineage>
        <taxon>Eukaryota</taxon>
        <taxon>Fungi</taxon>
        <taxon>Dikarya</taxon>
        <taxon>Ascomycota</taxon>
        <taxon>Pezizomycotina</taxon>
        <taxon>Dothideomycetes</taxon>
        <taxon>Pleosporomycetidae</taxon>
        <taxon>Pleosporales</taxon>
        <taxon>Pleosporineae</taxon>
        <taxon>Pleosporaceae</taxon>
        <taxon>Pyrenophora</taxon>
    </lineage>
</organism>
<gene>
    <name evidence="2" type="ORF">GMOD_00003398</name>
</gene>
<feature type="region of interest" description="Disordered" evidence="1">
    <location>
        <begin position="122"/>
        <end position="152"/>
    </location>
</feature>
<reference evidence="2 3" key="1">
    <citation type="journal article" date="2014" name="PLoS ONE">
        <title>De novo Genome Assembly of the Fungal Plant Pathogen Pyrenophora semeniperda.</title>
        <authorList>
            <person name="Soliai M.M."/>
            <person name="Meyer S.E."/>
            <person name="Udall J.A."/>
            <person name="Elzinga D.E."/>
            <person name="Hermansen R.A."/>
            <person name="Bodily P.M."/>
            <person name="Hart A.A."/>
            <person name="Coleman C.E."/>
        </authorList>
    </citation>
    <scope>NUCLEOTIDE SEQUENCE [LARGE SCALE GENOMIC DNA]</scope>
    <source>
        <strain evidence="2 3">CCB06</strain>
        <tissue evidence="2">Mycelium</tissue>
    </source>
</reference>
<dbReference type="OrthoDB" id="3788377at2759"/>
<keyword evidence="3" id="KW-1185">Reference proteome</keyword>
<evidence type="ECO:0000256" key="1">
    <source>
        <dbReference type="SAM" id="MobiDB-lite"/>
    </source>
</evidence>